<dbReference type="InterPro" id="IPR036291">
    <property type="entry name" value="NAD(P)-bd_dom_sf"/>
</dbReference>
<evidence type="ECO:0000259" key="1">
    <source>
        <dbReference type="Pfam" id="PF13460"/>
    </source>
</evidence>
<dbReference type="PANTHER" id="PTHR43162">
    <property type="match status" value="1"/>
</dbReference>
<dbReference type="PANTHER" id="PTHR43162:SF1">
    <property type="entry name" value="PRESTALK A DIFFERENTIATION PROTEIN A"/>
    <property type="match status" value="1"/>
</dbReference>
<dbReference type="RefSeq" id="WP_132606282.1">
    <property type="nucleotide sequence ID" value="NZ_SMKO01000272.1"/>
</dbReference>
<organism evidence="2 3">
    <name type="scientific">Nonomuraea deserti</name>
    <dbReference type="NCBI Taxonomy" id="1848322"/>
    <lineage>
        <taxon>Bacteria</taxon>
        <taxon>Bacillati</taxon>
        <taxon>Actinomycetota</taxon>
        <taxon>Actinomycetes</taxon>
        <taxon>Streptosporangiales</taxon>
        <taxon>Streptosporangiaceae</taxon>
        <taxon>Nonomuraea</taxon>
    </lineage>
</organism>
<sequence>MSVLVIGGTGTTGSRVAAQSGEQGAAVRIATRSPAVGNPAHVRFDWNDPDTHRPAVAGVDGIYLIAPADSLDPAPLVRSFLTGAVDAGVRRAVLLSSSALPEDAPGIGALPRVVRATAPEWAILRPSWFMQNFTGDHPVAQGIRAGGEIVTATGDGRVGFVDAADIAAVAVRALLDAAPHDTDHLITGPQALSYADAAAVITDVTGRTVRHRPVEAAAMAERFVATGLPPAYAGMLAALDEEIGRGAEDRVTSTVLDVTGRPARSFAEFVAGHRAAFTAPGDASEPVTARR</sequence>
<keyword evidence="3" id="KW-1185">Reference proteome</keyword>
<evidence type="ECO:0000313" key="2">
    <source>
        <dbReference type="EMBL" id="TDC87218.1"/>
    </source>
</evidence>
<protein>
    <submittedName>
        <fullName evidence="2">Ergot alkaloid biosynthesis protein</fullName>
    </submittedName>
</protein>
<reference evidence="2 3" key="1">
    <citation type="submission" date="2019-03" db="EMBL/GenBank/DDBJ databases">
        <title>Draft genome sequences of novel Actinobacteria.</title>
        <authorList>
            <person name="Sahin N."/>
            <person name="Ay H."/>
            <person name="Saygin H."/>
        </authorList>
    </citation>
    <scope>NUCLEOTIDE SEQUENCE [LARGE SCALE GENOMIC DNA]</scope>
    <source>
        <strain evidence="2 3">KC310</strain>
    </source>
</reference>
<dbReference type="SUPFAM" id="SSF51735">
    <property type="entry name" value="NAD(P)-binding Rossmann-fold domains"/>
    <property type="match status" value="1"/>
</dbReference>
<dbReference type="Gene3D" id="3.40.50.720">
    <property type="entry name" value="NAD(P)-binding Rossmann-like Domain"/>
    <property type="match status" value="1"/>
</dbReference>
<evidence type="ECO:0000313" key="3">
    <source>
        <dbReference type="Proteomes" id="UP000295258"/>
    </source>
</evidence>
<dbReference type="Gene3D" id="3.90.25.10">
    <property type="entry name" value="UDP-galactose 4-epimerase, domain 1"/>
    <property type="match status" value="1"/>
</dbReference>
<dbReference type="Proteomes" id="UP000295258">
    <property type="component" value="Unassembled WGS sequence"/>
</dbReference>
<dbReference type="AlphaFoldDB" id="A0A4R4U6Z7"/>
<comment type="caution">
    <text evidence="2">The sequence shown here is derived from an EMBL/GenBank/DDBJ whole genome shotgun (WGS) entry which is preliminary data.</text>
</comment>
<dbReference type="InterPro" id="IPR051604">
    <property type="entry name" value="Ergot_Alk_Oxidoreductase"/>
</dbReference>
<accession>A0A4R4U6Z7</accession>
<name>A0A4R4U6Z7_9ACTN</name>
<proteinExistence type="predicted"/>
<dbReference type="InterPro" id="IPR016040">
    <property type="entry name" value="NAD(P)-bd_dom"/>
</dbReference>
<dbReference type="Pfam" id="PF13460">
    <property type="entry name" value="NAD_binding_10"/>
    <property type="match status" value="1"/>
</dbReference>
<dbReference type="EMBL" id="SMKO01000272">
    <property type="protein sequence ID" value="TDC87218.1"/>
    <property type="molecule type" value="Genomic_DNA"/>
</dbReference>
<gene>
    <name evidence="2" type="ORF">E1292_46930</name>
</gene>
<feature type="domain" description="NAD(P)-binding" evidence="1">
    <location>
        <begin position="7"/>
        <end position="176"/>
    </location>
</feature>